<keyword evidence="1" id="KW-0511">Multifunctional enzyme</keyword>
<dbReference type="InterPro" id="IPR012337">
    <property type="entry name" value="RNaseH-like_sf"/>
</dbReference>
<dbReference type="InterPro" id="IPR036397">
    <property type="entry name" value="RNaseH_sf"/>
</dbReference>
<gene>
    <name evidence="4" type="ORF">KK1_028882</name>
</gene>
<dbReference type="Gramene" id="C.cajan_28506.t">
    <property type="protein sequence ID" value="C.cajan_28506.t.cds1"/>
    <property type="gene ID" value="C.cajan_28506"/>
</dbReference>
<dbReference type="FunFam" id="3.30.70.270:FF:000003">
    <property type="entry name" value="Transposon Ty3-G Gag-Pol polyprotein"/>
    <property type="match status" value="1"/>
</dbReference>
<dbReference type="EMBL" id="KQ483478">
    <property type="protein sequence ID" value="KYP49340.1"/>
    <property type="molecule type" value="Genomic_DNA"/>
</dbReference>
<keyword evidence="5" id="KW-1185">Reference proteome</keyword>
<dbReference type="FunFam" id="1.10.340.70:FF:000001">
    <property type="entry name" value="Retrovirus-related Pol polyprotein from transposon gypsy-like Protein"/>
    <property type="match status" value="1"/>
</dbReference>
<dbReference type="InterPro" id="IPR001584">
    <property type="entry name" value="Integrase_cat-core"/>
</dbReference>
<evidence type="ECO:0000313" key="4">
    <source>
        <dbReference type="EMBL" id="KYP49340.1"/>
    </source>
</evidence>
<dbReference type="Gene3D" id="3.10.20.370">
    <property type="match status" value="1"/>
</dbReference>
<dbReference type="Gene3D" id="3.30.70.270">
    <property type="match status" value="2"/>
</dbReference>
<dbReference type="FunFam" id="3.30.70.270:FF:000020">
    <property type="entry name" value="Transposon Tf2-6 polyprotein-like Protein"/>
    <property type="match status" value="1"/>
</dbReference>
<sequence>MSFLFRSGSSFHLCLDGHYEYRVMPFGLCNAPSTFQATMNELFKPFLRKFVTVFFDDILVFSDSFDAHLQHLDCVFLTLLQGQFFLKHSKCLFAQRQLEYLGHIVSSRGVEPDPSKIQAMVEWPVPTSIKALRGFLGLTGFYRKFIRGYATIASPLTALLRKDCFQWNPEAQSAFETLKQAMIDAPVLTLPDFSIPFTLETDASGLAMGAVLMQQGHPVAFFSKQFCPKLQHASTYVRELHAITTAVRKWRQYLLGHSFVILTDHKSLKDLMSQVIQTPEQQVYLAKLLGYDYTIQYKAGSSNVVADALSRIPDQPTSSCFVLSMPQFTFLDQLRQSLHTDPAFCSLRQAILEHPDSHAEYRIHNGLVLFQGRILISPTNSFKQLLLEEFHTTPLGGHMGVTKTFKRLNTNFFWSHMRADVQHFVAQCHTCQQLKYETKKPAGLLQPLPIPSTIWEDLSLDFITCLPPSRGYTAVLVVVDRFSKGVHFGPLPTHFSAFKVAQLFLDMVCKLHGFPRSIVSDRDPIFISHFWRDLFKLSGTKLRMSTSYHPETDGQTEVINPVLEQYLRSFVHDHPSQWSQFLALAEWSYNTSVHSGTGLTPFEVTYGKPPPTISHYLLGSSSVEAVENILATREAIHSSLLHRLTKAQAAMKLIADAKRRDVSYSVGDWVYVKLRPYANNLLQVNSFTNYPSVFMVHFKFSSALEQLLIVFNYPRLRKFTQCSIALYSNLTRVL</sequence>
<proteinExistence type="predicted"/>
<dbReference type="Pfam" id="PF00078">
    <property type="entry name" value="RVT_1"/>
    <property type="match status" value="1"/>
</dbReference>
<dbReference type="InterPro" id="IPR043128">
    <property type="entry name" value="Rev_trsase/Diguanyl_cyclase"/>
</dbReference>
<evidence type="ECO:0000256" key="1">
    <source>
        <dbReference type="ARBA" id="ARBA00023268"/>
    </source>
</evidence>
<dbReference type="AlphaFoldDB" id="A0A151S3E7"/>
<evidence type="ECO:0000259" key="2">
    <source>
        <dbReference type="PROSITE" id="PS50878"/>
    </source>
</evidence>
<dbReference type="InterPro" id="IPR043502">
    <property type="entry name" value="DNA/RNA_pol_sf"/>
</dbReference>
<dbReference type="InterPro" id="IPR041577">
    <property type="entry name" value="RT_RNaseH_2"/>
</dbReference>
<reference evidence="4" key="1">
    <citation type="journal article" date="2012" name="Nat. Biotechnol.">
        <title>Draft genome sequence of pigeonpea (Cajanus cajan), an orphan legume crop of resource-poor farmers.</title>
        <authorList>
            <person name="Varshney R.K."/>
            <person name="Chen W."/>
            <person name="Li Y."/>
            <person name="Bharti A.K."/>
            <person name="Saxena R.K."/>
            <person name="Schlueter J.A."/>
            <person name="Donoghue M.T."/>
            <person name="Azam S."/>
            <person name="Fan G."/>
            <person name="Whaley A.M."/>
            <person name="Farmer A.D."/>
            <person name="Sheridan J."/>
            <person name="Iwata A."/>
            <person name="Tuteja R."/>
            <person name="Penmetsa R.V."/>
            <person name="Wu W."/>
            <person name="Upadhyaya H.D."/>
            <person name="Yang S.P."/>
            <person name="Shah T."/>
            <person name="Saxena K.B."/>
            <person name="Michael T."/>
            <person name="McCombie W.R."/>
            <person name="Yang B."/>
            <person name="Zhang G."/>
            <person name="Yang H."/>
            <person name="Wang J."/>
            <person name="Spillane C."/>
            <person name="Cook D.R."/>
            <person name="May G.D."/>
            <person name="Xu X."/>
            <person name="Jackson S.A."/>
        </authorList>
    </citation>
    <scope>NUCLEOTIDE SEQUENCE [LARGE SCALE GENOMIC DNA]</scope>
</reference>
<dbReference type="Pfam" id="PF00665">
    <property type="entry name" value="rve"/>
    <property type="match status" value="1"/>
</dbReference>
<dbReference type="CDD" id="cd09274">
    <property type="entry name" value="RNase_HI_RT_Ty3"/>
    <property type="match status" value="1"/>
</dbReference>
<evidence type="ECO:0000259" key="3">
    <source>
        <dbReference type="PROSITE" id="PS50994"/>
    </source>
</evidence>
<dbReference type="SUPFAM" id="SSF53098">
    <property type="entry name" value="Ribonuclease H-like"/>
    <property type="match status" value="1"/>
</dbReference>
<dbReference type="PANTHER" id="PTHR37984">
    <property type="entry name" value="PROTEIN CBG26694"/>
    <property type="match status" value="1"/>
</dbReference>
<dbReference type="Gene3D" id="1.10.340.70">
    <property type="match status" value="1"/>
</dbReference>
<dbReference type="GO" id="GO:0003676">
    <property type="term" value="F:nucleic acid binding"/>
    <property type="evidence" value="ECO:0007669"/>
    <property type="project" value="InterPro"/>
</dbReference>
<evidence type="ECO:0000313" key="5">
    <source>
        <dbReference type="Proteomes" id="UP000075243"/>
    </source>
</evidence>
<dbReference type="GO" id="GO:0003824">
    <property type="term" value="F:catalytic activity"/>
    <property type="evidence" value="ECO:0007669"/>
    <property type="project" value="UniProtKB-KW"/>
</dbReference>
<dbReference type="PROSITE" id="PS50878">
    <property type="entry name" value="RT_POL"/>
    <property type="match status" value="1"/>
</dbReference>
<feature type="domain" description="Integrase catalytic" evidence="3">
    <location>
        <begin position="445"/>
        <end position="609"/>
    </location>
</feature>
<dbReference type="Proteomes" id="UP000075243">
    <property type="component" value="Unassembled WGS sequence"/>
</dbReference>
<dbReference type="PANTHER" id="PTHR37984:SF5">
    <property type="entry name" value="PROTEIN NYNRIN-LIKE"/>
    <property type="match status" value="1"/>
</dbReference>
<accession>A0A151S3E7</accession>
<feature type="domain" description="Reverse transcriptase" evidence="2">
    <location>
        <begin position="1"/>
        <end position="105"/>
    </location>
</feature>
<dbReference type="InterPro" id="IPR041588">
    <property type="entry name" value="Integrase_H2C2"/>
</dbReference>
<dbReference type="InterPro" id="IPR050951">
    <property type="entry name" value="Retrovirus_Pol_polyprotein"/>
</dbReference>
<dbReference type="GO" id="GO:0015074">
    <property type="term" value="P:DNA integration"/>
    <property type="evidence" value="ECO:0007669"/>
    <property type="project" value="InterPro"/>
</dbReference>
<dbReference type="Gene3D" id="3.30.420.10">
    <property type="entry name" value="Ribonuclease H-like superfamily/Ribonuclease H"/>
    <property type="match status" value="1"/>
</dbReference>
<dbReference type="SUPFAM" id="SSF56672">
    <property type="entry name" value="DNA/RNA polymerases"/>
    <property type="match status" value="1"/>
</dbReference>
<organism evidence="4 5">
    <name type="scientific">Cajanus cajan</name>
    <name type="common">Pigeon pea</name>
    <name type="synonym">Cajanus indicus</name>
    <dbReference type="NCBI Taxonomy" id="3821"/>
    <lineage>
        <taxon>Eukaryota</taxon>
        <taxon>Viridiplantae</taxon>
        <taxon>Streptophyta</taxon>
        <taxon>Embryophyta</taxon>
        <taxon>Tracheophyta</taxon>
        <taxon>Spermatophyta</taxon>
        <taxon>Magnoliopsida</taxon>
        <taxon>eudicotyledons</taxon>
        <taxon>Gunneridae</taxon>
        <taxon>Pentapetalae</taxon>
        <taxon>rosids</taxon>
        <taxon>fabids</taxon>
        <taxon>Fabales</taxon>
        <taxon>Fabaceae</taxon>
        <taxon>Papilionoideae</taxon>
        <taxon>50 kb inversion clade</taxon>
        <taxon>NPAAA clade</taxon>
        <taxon>indigoferoid/millettioid clade</taxon>
        <taxon>Phaseoleae</taxon>
        <taxon>Cajanus</taxon>
    </lineage>
</organism>
<dbReference type="Pfam" id="PF17919">
    <property type="entry name" value="RT_RNaseH_2"/>
    <property type="match status" value="1"/>
</dbReference>
<dbReference type="InterPro" id="IPR000477">
    <property type="entry name" value="RT_dom"/>
</dbReference>
<dbReference type="PROSITE" id="PS50994">
    <property type="entry name" value="INTEGRASE"/>
    <property type="match status" value="1"/>
</dbReference>
<protein>
    <submittedName>
        <fullName evidence="4">Retrotransposable element Tf2</fullName>
    </submittedName>
</protein>
<name>A0A151S3E7_CAJCA</name>
<dbReference type="CDD" id="cd01647">
    <property type="entry name" value="RT_LTR"/>
    <property type="match status" value="1"/>
</dbReference>
<dbReference type="Pfam" id="PF17921">
    <property type="entry name" value="Integrase_H2C2"/>
    <property type="match status" value="1"/>
</dbReference>